<dbReference type="Gene3D" id="3.30.230.10">
    <property type="match status" value="1"/>
</dbReference>
<dbReference type="PROSITE" id="PS00058">
    <property type="entry name" value="DNA_MISMATCH_REPAIR_1"/>
    <property type="match status" value="1"/>
</dbReference>
<keyword evidence="4 5" id="KW-0234">DNA repair</keyword>
<dbReference type="OrthoDB" id="9763467at2"/>
<evidence type="ECO:0000259" key="7">
    <source>
        <dbReference type="SMART" id="SM01340"/>
    </source>
</evidence>
<dbReference type="Gene3D" id="3.30.565.10">
    <property type="entry name" value="Histidine kinase-like ATPase, C-terminal domain"/>
    <property type="match status" value="1"/>
</dbReference>
<dbReference type="GO" id="GO:0032300">
    <property type="term" value="C:mismatch repair complex"/>
    <property type="evidence" value="ECO:0007669"/>
    <property type="project" value="InterPro"/>
</dbReference>
<proteinExistence type="inferred from homology"/>
<dbReference type="GO" id="GO:0140664">
    <property type="term" value="F:ATP-dependent DNA damage sensor activity"/>
    <property type="evidence" value="ECO:0007669"/>
    <property type="project" value="InterPro"/>
</dbReference>
<feature type="compositionally biased region" description="Low complexity" evidence="6">
    <location>
        <begin position="345"/>
        <end position="368"/>
    </location>
</feature>
<evidence type="ECO:0000256" key="5">
    <source>
        <dbReference type="HAMAP-Rule" id="MF_00149"/>
    </source>
</evidence>
<evidence type="ECO:0000256" key="3">
    <source>
        <dbReference type="ARBA" id="ARBA00022763"/>
    </source>
</evidence>
<dbReference type="NCBIfam" id="TIGR00585">
    <property type="entry name" value="mutl"/>
    <property type="match status" value="1"/>
</dbReference>
<dbReference type="SMART" id="SM01340">
    <property type="entry name" value="DNA_mis_repair"/>
    <property type="match status" value="1"/>
</dbReference>
<reference evidence="8 9" key="1">
    <citation type="submission" date="2018-05" db="EMBL/GenBank/DDBJ databases">
        <title>Freshwater and sediment microbial communities from various areas in North America, analyzing microbe dynamics in response to fracking.</title>
        <authorList>
            <person name="Lamendella R."/>
        </authorList>
    </citation>
    <scope>NUCLEOTIDE SEQUENCE [LARGE SCALE GENOMIC DNA]</scope>
    <source>
        <strain evidence="8 9">125B1</strain>
    </source>
</reference>
<dbReference type="GO" id="GO:0030983">
    <property type="term" value="F:mismatched DNA binding"/>
    <property type="evidence" value="ECO:0007669"/>
    <property type="project" value="InterPro"/>
</dbReference>
<dbReference type="InterPro" id="IPR014790">
    <property type="entry name" value="MutL_C"/>
</dbReference>
<dbReference type="InterPro" id="IPR020667">
    <property type="entry name" value="DNA_mismatch_repair_MutL"/>
</dbReference>
<comment type="function">
    <text evidence="5">This protein is involved in the repair of mismatches in DNA. It is required for dam-dependent methyl-directed DNA mismatch repair. May act as a 'molecular matchmaker', a protein that promotes the formation of a stable complex between two or more DNA-binding proteins in an ATP-dependent manner without itself being part of a final effector complex.</text>
</comment>
<gene>
    <name evidence="5" type="primary">mutL</name>
    <name evidence="8" type="ORF">DET45_11713</name>
</gene>
<dbReference type="AlphaFoldDB" id="A0A317Q1K5"/>
<dbReference type="SUPFAM" id="SSF54211">
    <property type="entry name" value="Ribosomal protein S5 domain 2-like"/>
    <property type="match status" value="1"/>
</dbReference>
<dbReference type="Proteomes" id="UP000246964">
    <property type="component" value="Unassembled WGS sequence"/>
</dbReference>
<keyword evidence="9" id="KW-1185">Reference proteome</keyword>
<protein>
    <recommendedName>
        <fullName evidence="2 5">DNA mismatch repair protein MutL</fullName>
    </recommendedName>
</protein>
<dbReference type="GO" id="GO:0006298">
    <property type="term" value="P:mismatch repair"/>
    <property type="evidence" value="ECO:0007669"/>
    <property type="project" value="UniProtKB-UniRule"/>
</dbReference>
<dbReference type="InterPro" id="IPR014721">
    <property type="entry name" value="Ribsml_uS5_D2-typ_fold_subgr"/>
</dbReference>
<comment type="caution">
    <text evidence="8">The sequence shown here is derived from an EMBL/GenBank/DDBJ whole genome shotgun (WGS) entry which is preliminary data.</text>
</comment>
<dbReference type="Pfam" id="PF01119">
    <property type="entry name" value="DNA_mis_repair"/>
    <property type="match status" value="1"/>
</dbReference>
<dbReference type="InterPro" id="IPR002099">
    <property type="entry name" value="MutL/Mlh/PMS"/>
</dbReference>
<dbReference type="Pfam" id="PF13589">
    <property type="entry name" value="HATPase_c_3"/>
    <property type="match status" value="1"/>
</dbReference>
<dbReference type="InterPro" id="IPR042121">
    <property type="entry name" value="MutL_C_regsub"/>
</dbReference>
<dbReference type="FunFam" id="3.30.565.10:FF:000003">
    <property type="entry name" value="DNA mismatch repair endonuclease MutL"/>
    <property type="match status" value="1"/>
</dbReference>
<dbReference type="GO" id="GO:0005524">
    <property type="term" value="F:ATP binding"/>
    <property type="evidence" value="ECO:0007669"/>
    <property type="project" value="InterPro"/>
</dbReference>
<feature type="domain" description="DNA mismatch repair protein S5" evidence="7">
    <location>
        <begin position="212"/>
        <end position="340"/>
    </location>
</feature>
<dbReference type="InterPro" id="IPR013507">
    <property type="entry name" value="DNA_mismatch_S5_2-like"/>
</dbReference>
<evidence type="ECO:0000256" key="1">
    <source>
        <dbReference type="ARBA" id="ARBA00006082"/>
    </source>
</evidence>
<feature type="compositionally biased region" description="Low complexity" evidence="6">
    <location>
        <begin position="378"/>
        <end position="388"/>
    </location>
</feature>
<sequence length="599" mass="65932">MPIQLLPISLANQIAAGEVIERPASVVKELVENCLDAGASHIVIDIEQGGRRRIRIRDDGTGIVKAELGLALSRHATSKISSLNDLEAIQSLGFRGEALASISSVSRLTLTSKPAQQAEAWQAWVEGRDMQAEIAPASHPDGTTVDVQDLFFNTPARRKFLRTDKTEFAHIDEVVRRIALARFGVRFSLNHNDKPVRNYPAVSAQQDALQRISQVCGRQFTDPALAVEHASGPVRLWGWVAAPEECRHQADIQYFYVNGRMMKDRLLAHAVRQAYGEASGLADPSSDSMGQHRVPTFVLYLELPPQDVDVNVHPAKHEVRFHQARQIHDFVLAAVRTALQQAPSTARSGATAARHGAGAADASKVAAAPPQHGYQPASSQLSQQVQELQPRHSQLFPQRAQAHPSLAQLQQVAAPSQSESAVTGPKLLSVIQQRFALLQQVELGSQQHLLALLDLASVQQHVLSKQLQQQWQLGLAGQPLLIPLQLQDAPLIAALRAVPAEQLARLGVRCEFGRNRVTLLEVPSMLRQTNLTVTLAQLVKQLDSPQLFRWLAQFQVLSQFNLSQAEHWLQQWLQDPIADYLYALSLPPEVSSTDTAKET</sequence>
<dbReference type="HAMAP" id="MF_00149">
    <property type="entry name" value="DNA_mis_repair"/>
    <property type="match status" value="1"/>
</dbReference>
<evidence type="ECO:0000313" key="9">
    <source>
        <dbReference type="Proteomes" id="UP000246964"/>
    </source>
</evidence>
<dbReference type="PANTHER" id="PTHR10073:SF12">
    <property type="entry name" value="DNA MISMATCH REPAIR PROTEIN MLH1"/>
    <property type="match status" value="1"/>
</dbReference>
<dbReference type="SUPFAM" id="SSF118116">
    <property type="entry name" value="DNA mismatch repair protein MutL"/>
    <property type="match status" value="1"/>
</dbReference>
<dbReference type="Gene3D" id="3.30.1370.100">
    <property type="entry name" value="MutL, C-terminal domain, regulatory subdomain"/>
    <property type="match status" value="1"/>
</dbReference>
<dbReference type="CDD" id="cd16926">
    <property type="entry name" value="HATPase_MutL-MLH-PMS-like"/>
    <property type="match status" value="1"/>
</dbReference>
<comment type="similarity">
    <text evidence="1 5">Belongs to the DNA mismatch repair MutL/HexB family.</text>
</comment>
<accession>A0A317Q1K5</accession>
<dbReference type="SUPFAM" id="SSF55874">
    <property type="entry name" value="ATPase domain of HSP90 chaperone/DNA topoisomerase II/histidine kinase"/>
    <property type="match status" value="1"/>
</dbReference>
<dbReference type="CDD" id="cd03482">
    <property type="entry name" value="MutL_Trans_MutL"/>
    <property type="match status" value="1"/>
</dbReference>
<dbReference type="InterPro" id="IPR014762">
    <property type="entry name" value="DNA_mismatch_repair_CS"/>
</dbReference>
<dbReference type="RefSeq" id="WP_110076618.1">
    <property type="nucleotide sequence ID" value="NZ_QGTT01000017.1"/>
</dbReference>
<dbReference type="InterPro" id="IPR037198">
    <property type="entry name" value="MutL_C_sf"/>
</dbReference>
<dbReference type="PANTHER" id="PTHR10073">
    <property type="entry name" value="DNA MISMATCH REPAIR PROTEIN MLH, PMS, MUTL"/>
    <property type="match status" value="1"/>
</dbReference>
<name>A0A317Q1K5_9GAMM</name>
<evidence type="ECO:0000256" key="2">
    <source>
        <dbReference type="ARBA" id="ARBA00021975"/>
    </source>
</evidence>
<dbReference type="InterPro" id="IPR020568">
    <property type="entry name" value="Ribosomal_Su5_D2-typ_SF"/>
</dbReference>
<dbReference type="EMBL" id="QGTT01000017">
    <property type="protein sequence ID" value="PWW09746.1"/>
    <property type="molecule type" value="Genomic_DNA"/>
</dbReference>
<keyword evidence="3 5" id="KW-0227">DNA damage</keyword>
<evidence type="ECO:0000313" key="8">
    <source>
        <dbReference type="EMBL" id="PWW09746.1"/>
    </source>
</evidence>
<dbReference type="InterPro" id="IPR036890">
    <property type="entry name" value="HATPase_C_sf"/>
</dbReference>
<organism evidence="8 9">
    <name type="scientific">Pseudidiomarina maritima</name>
    <dbReference type="NCBI Taxonomy" id="519453"/>
    <lineage>
        <taxon>Bacteria</taxon>
        <taxon>Pseudomonadati</taxon>
        <taxon>Pseudomonadota</taxon>
        <taxon>Gammaproteobacteria</taxon>
        <taxon>Alteromonadales</taxon>
        <taxon>Idiomarinaceae</taxon>
        <taxon>Pseudidiomarina</taxon>
    </lineage>
</organism>
<dbReference type="InterPro" id="IPR038973">
    <property type="entry name" value="MutL/Mlh/Pms-like"/>
</dbReference>
<dbReference type="GO" id="GO:0016887">
    <property type="term" value="F:ATP hydrolysis activity"/>
    <property type="evidence" value="ECO:0007669"/>
    <property type="project" value="InterPro"/>
</dbReference>
<evidence type="ECO:0000256" key="4">
    <source>
        <dbReference type="ARBA" id="ARBA00023204"/>
    </source>
</evidence>
<dbReference type="Pfam" id="PF08676">
    <property type="entry name" value="MutL_C"/>
    <property type="match status" value="1"/>
</dbReference>
<feature type="region of interest" description="Disordered" evidence="6">
    <location>
        <begin position="345"/>
        <end position="390"/>
    </location>
</feature>
<evidence type="ECO:0000256" key="6">
    <source>
        <dbReference type="SAM" id="MobiDB-lite"/>
    </source>
</evidence>